<sequence>MSPASTKWDGGPVFTRNLVLEVLQNLRTHRKGSALCLGRIWSPFTSTPAGQHEQRLPRTAVAHIPTLYSGQFASSLYPSAP</sequence>
<keyword evidence="2" id="KW-1185">Reference proteome</keyword>
<gene>
    <name evidence="1" type="ORF">QQF64_016701</name>
</gene>
<dbReference type="EMBL" id="JAYMGO010000020">
    <property type="protein sequence ID" value="KAL1254472.1"/>
    <property type="molecule type" value="Genomic_DNA"/>
</dbReference>
<organism evidence="1 2">
    <name type="scientific">Cirrhinus molitorella</name>
    <name type="common">mud carp</name>
    <dbReference type="NCBI Taxonomy" id="172907"/>
    <lineage>
        <taxon>Eukaryota</taxon>
        <taxon>Metazoa</taxon>
        <taxon>Chordata</taxon>
        <taxon>Craniata</taxon>
        <taxon>Vertebrata</taxon>
        <taxon>Euteleostomi</taxon>
        <taxon>Actinopterygii</taxon>
        <taxon>Neopterygii</taxon>
        <taxon>Teleostei</taxon>
        <taxon>Ostariophysi</taxon>
        <taxon>Cypriniformes</taxon>
        <taxon>Cyprinidae</taxon>
        <taxon>Labeoninae</taxon>
        <taxon>Labeonini</taxon>
        <taxon>Cirrhinus</taxon>
    </lineage>
</organism>
<reference evidence="1 2" key="1">
    <citation type="submission" date="2023-09" db="EMBL/GenBank/DDBJ databases">
        <authorList>
            <person name="Wang M."/>
        </authorList>
    </citation>
    <scope>NUCLEOTIDE SEQUENCE [LARGE SCALE GENOMIC DNA]</scope>
    <source>
        <strain evidence="1">GT-2023</strain>
        <tissue evidence="1">Liver</tissue>
    </source>
</reference>
<protein>
    <submittedName>
        <fullName evidence="1">Uncharacterized protein</fullName>
    </submittedName>
</protein>
<dbReference type="Proteomes" id="UP001558613">
    <property type="component" value="Unassembled WGS sequence"/>
</dbReference>
<evidence type="ECO:0000313" key="1">
    <source>
        <dbReference type="EMBL" id="KAL1254472.1"/>
    </source>
</evidence>
<proteinExistence type="predicted"/>
<name>A0ABR3LS79_9TELE</name>
<evidence type="ECO:0000313" key="2">
    <source>
        <dbReference type="Proteomes" id="UP001558613"/>
    </source>
</evidence>
<accession>A0ABR3LS79</accession>
<comment type="caution">
    <text evidence="1">The sequence shown here is derived from an EMBL/GenBank/DDBJ whole genome shotgun (WGS) entry which is preliminary data.</text>
</comment>